<comment type="caution">
    <text evidence="1">The sequence shown here is derived from an EMBL/GenBank/DDBJ whole genome shotgun (WGS) entry which is preliminary data.</text>
</comment>
<protein>
    <submittedName>
        <fullName evidence="1">WGS project CAFE00000000 data, contig bkir_c196</fullName>
    </submittedName>
</protein>
<dbReference type="InterPro" id="IPR007035">
    <property type="entry name" value="Peptidase_M55"/>
</dbReference>
<dbReference type="EMBL" id="CAFE01000113">
    <property type="protein sequence ID" value="CCD37609.1"/>
    <property type="molecule type" value="Genomic_DNA"/>
</dbReference>
<dbReference type="BioCyc" id="CBUR1055526:G10QW-2205-MONOMER"/>
<dbReference type="AlphaFoldDB" id="U3UAT0"/>
<evidence type="ECO:0000313" key="1">
    <source>
        <dbReference type="EMBL" id="CCD37609.1"/>
    </source>
</evidence>
<accession>U3UAT0</accession>
<proteinExistence type="predicted"/>
<dbReference type="InterPro" id="IPR036177">
    <property type="entry name" value="Peptidase_M55_sf"/>
</dbReference>
<sequence length="102" mass="11160">MKTAHGYSSGITETPVSACEAIQRAAREAMAAAAGAEHAHRRASLSEHRCELRVQITAFADLFCQWPTLERLDAVTLAFDAPSVEHVVRTLNCLSAMSFMLR</sequence>
<keyword evidence="2" id="KW-1185">Reference proteome</keyword>
<gene>
    <name evidence="1" type="ORF">BKIR_c196_4191</name>
</gene>
<dbReference type="HOGENOM" id="CLU_160514_0_0_4"/>
<reference evidence="1 2" key="1">
    <citation type="submission" date="2011-09" db="EMBL/GenBank/DDBJ databases">
        <authorList>
            <person name="Carlier A."/>
        </authorList>
    </citation>
    <scope>NUCLEOTIDE SEQUENCE [LARGE SCALE GENOMIC DNA]</scope>
    <source>
        <strain evidence="1 2">UZHbot1</strain>
    </source>
</reference>
<evidence type="ECO:0000313" key="2">
    <source>
        <dbReference type="Proteomes" id="UP000003511"/>
    </source>
</evidence>
<dbReference type="Proteomes" id="UP000003511">
    <property type="component" value="Unassembled WGS sequence"/>
</dbReference>
<name>U3UAT0_9BURK</name>
<organism evidence="1 2">
    <name type="scientific">Candidatus Paraburkholderia kirkii UZHbot1</name>
    <dbReference type="NCBI Taxonomy" id="1055526"/>
    <lineage>
        <taxon>Bacteria</taxon>
        <taxon>Pseudomonadati</taxon>
        <taxon>Pseudomonadota</taxon>
        <taxon>Betaproteobacteria</taxon>
        <taxon>Burkholderiales</taxon>
        <taxon>Burkholderiaceae</taxon>
        <taxon>Paraburkholderia</taxon>
    </lineage>
</organism>
<dbReference type="Pfam" id="PF04951">
    <property type="entry name" value="Peptidase_M55"/>
    <property type="match status" value="1"/>
</dbReference>
<dbReference type="SUPFAM" id="SSF63992">
    <property type="entry name" value="Dipeptide transport protein"/>
    <property type="match status" value="1"/>
</dbReference>
<reference evidence="1 2" key="2">
    <citation type="submission" date="2011-10" db="EMBL/GenBank/DDBJ databases">
        <title>Draft genome sequence of Candidatus Burkholderia kirkii.</title>
        <authorList>
            <person name="Carlier A.L."/>
            <person name="Eberl L."/>
        </authorList>
    </citation>
    <scope>NUCLEOTIDE SEQUENCE [LARGE SCALE GENOMIC DNA]</scope>
    <source>
        <strain evidence="1 2">UZHbot1</strain>
    </source>
</reference>